<evidence type="ECO:0000256" key="6">
    <source>
        <dbReference type="RuleBase" id="RU004466"/>
    </source>
</evidence>
<dbReference type="OrthoDB" id="4497239at2"/>
<dbReference type="GO" id="GO:0008299">
    <property type="term" value="P:isoprenoid biosynthetic process"/>
    <property type="evidence" value="ECO:0007669"/>
    <property type="project" value="InterPro"/>
</dbReference>
<proteinExistence type="inferred from homology"/>
<reference evidence="8 9" key="1">
    <citation type="submission" date="2019-06" db="EMBL/GenBank/DDBJ databases">
        <title>Sequencing the genomes of 1000 actinobacteria strains.</title>
        <authorList>
            <person name="Klenk H.-P."/>
        </authorList>
    </citation>
    <scope>NUCLEOTIDE SEQUENCE [LARGE SCALE GENOMIC DNA]</scope>
    <source>
        <strain evidence="8 9">DSM 4813</strain>
    </source>
</reference>
<dbReference type="Proteomes" id="UP000315389">
    <property type="component" value="Unassembled WGS sequence"/>
</dbReference>
<dbReference type="Pfam" id="PF00348">
    <property type="entry name" value="polyprenyl_synt"/>
    <property type="match status" value="1"/>
</dbReference>
<evidence type="ECO:0000313" key="8">
    <source>
        <dbReference type="EMBL" id="TQL63758.1"/>
    </source>
</evidence>
<dbReference type="SFLD" id="SFLDS00005">
    <property type="entry name" value="Isoprenoid_Synthase_Type_I"/>
    <property type="match status" value="1"/>
</dbReference>
<evidence type="ECO:0000256" key="4">
    <source>
        <dbReference type="ARBA" id="ARBA00022723"/>
    </source>
</evidence>
<dbReference type="SUPFAM" id="SSF48576">
    <property type="entry name" value="Terpenoid synthases"/>
    <property type="match status" value="1"/>
</dbReference>
<comment type="cofactor">
    <cofactor evidence="1">
        <name>Mg(2+)</name>
        <dbReference type="ChEBI" id="CHEBI:18420"/>
    </cofactor>
</comment>
<evidence type="ECO:0000256" key="2">
    <source>
        <dbReference type="ARBA" id="ARBA00006706"/>
    </source>
</evidence>
<dbReference type="PROSITE" id="PS00444">
    <property type="entry name" value="POLYPRENYL_SYNTHASE_2"/>
    <property type="match status" value="1"/>
</dbReference>
<dbReference type="SFLD" id="SFLDG01017">
    <property type="entry name" value="Polyprenyl_Transferase_Like"/>
    <property type="match status" value="1"/>
</dbReference>
<evidence type="ECO:0000256" key="1">
    <source>
        <dbReference type="ARBA" id="ARBA00001946"/>
    </source>
</evidence>
<accession>A0A542ZTS5</accession>
<evidence type="ECO:0000313" key="9">
    <source>
        <dbReference type="Proteomes" id="UP000315389"/>
    </source>
</evidence>
<dbReference type="CDD" id="cd00685">
    <property type="entry name" value="Trans_IPPS_HT"/>
    <property type="match status" value="1"/>
</dbReference>
<evidence type="ECO:0000256" key="3">
    <source>
        <dbReference type="ARBA" id="ARBA00022679"/>
    </source>
</evidence>
<dbReference type="AlphaFoldDB" id="A0A542ZTS5"/>
<dbReference type="GO" id="GO:0046872">
    <property type="term" value="F:metal ion binding"/>
    <property type="evidence" value="ECO:0007669"/>
    <property type="project" value="UniProtKB-KW"/>
</dbReference>
<dbReference type="InterPro" id="IPR000092">
    <property type="entry name" value="Polyprenyl_synt"/>
</dbReference>
<feature type="region of interest" description="Disordered" evidence="7">
    <location>
        <begin position="1"/>
        <end position="25"/>
    </location>
</feature>
<keyword evidence="5" id="KW-0460">Magnesium</keyword>
<comment type="similarity">
    <text evidence="2 6">Belongs to the FPP/GGPP synthase family.</text>
</comment>
<dbReference type="Gene3D" id="1.10.600.10">
    <property type="entry name" value="Farnesyl Diphosphate Synthase"/>
    <property type="match status" value="1"/>
</dbReference>
<organism evidence="8 9">
    <name type="scientific">Rarobacter faecitabidus</name>
    <dbReference type="NCBI Taxonomy" id="13243"/>
    <lineage>
        <taxon>Bacteria</taxon>
        <taxon>Bacillati</taxon>
        <taxon>Actinomycetota</taxon>
        <taxon>Actinomycetes</taxon>
        <taxon>Micrococcales</taxon>
        <taxon>Rarobacteraceae</taxon>
        <taxon>Rarobacter</taxon>
    </lineage>
</organism>
<dbReference type="InterPro" id="IPR033749">
    <property type="entry name" value="Polyprenyl_synt_CS"/>
</dbReference>
<evidence type="ECO:0000256" key="5">
    <source>
        <dbReference type="ARBA" id="ARBA00022842"/>
    </source>
</evidence>
<dbReference type="PANTHER" id="PTHR12001">
    <property type="entry name" value="GERANYLGERANYL PYROPHOSPHATE SYNTHASE"/>
    <property type="match status" value="1"/>
</dbReference>
<dbReference type="InterPro" id="IPR008949">
    <property type="entry name" value="Isoprenoid_synthase_dom_sf"/>
</dbReference>
<dbReference type="PANTHER" id="PTHR12001:SF69">
    <property type="entry name" value="ALL TRANS-POLYPRENYL-DIPHOSPHATE SYNTHASE PDSS1"/>
    <property type="match status" value="1"/>
</dbReference>
<comment type="caution">
    <text evidence="8">The sequence shown here is derived from an EMBL/GenBank/DDBJ whole genome shotgun (WGS) entry which is preliminary data.</text>
</comment>
<keyword evidence="4" id="KW-0479">Metal-binding</keyword>
<keyword evidence="3 6" id="KW-0808">Transferase</keyword>
<dbReference type="GO" id="GO:0004659">
    <property type="term" value="F:prenyltransferase activity"/>
    <property type="evidence" value="ECO:0007669"/>
    <property type="project" value="InterPro"/>
</dbReference>
<dbReference type="EMBL" id="VFOS01000001">
    <property type="protein sequence ID" value="TQL63758.1"/>
    <property type="molecule type" value="Genomic_DNA"/>
</dbReference>
<gene>
    <name evidence="8" type="ORF">FB461_0231</name>
</gene>
<protein>
    <submittedName>
        <fullName evidence="8">Heptaprenyl diphosphate synthase</fullName>
    </submittedName>
</protein>
<name>A0A542ZTS5_RARFA</name>
<keyword evidence="9" id="KW-1185">Reference proteome</keyword>
<sequence>MPDGVDVARGISSSPGGGGTDRFLGVNPSSSFPAGLAADSTPPAGIPEGGLWDGIDPDLARRTLDRLAIVEERLRAAAANADSLADQTSRHLVEAGGKRLRPVLALLAAEFGEADREQVVDVAVTVELTHLASLYHDDVMDSAPVRRGAPSAHEVWGNSVAILTGDLLFARASLTVAKLGPEAVRLQAETFERLCLGQLHETVGPRPGEDPGAHYLQVLADKTASLLATSARLGAMYAGCSQQVIDIVAEFGELVGIGFQLSDDVIDLAPADSATGKTPGTDLREGVVTMPVLLLRERVLGSGIPEDAALLAAIEGDLGDDEILADVVARLRDHPVAAEAKRLASDYAERAVRLLDGLPDVPARAALTSYARALVERAR</sequence>
<evidence type="ECO:0000256" key="7">
    <source>
        <dbReference type="SAM" id="MobiDB-lite"/>
    </source>
</evidence>